<dbReference type="KEGG" id="mbe:MBM_06557"/>
<feature type="chain" id="PRO_5003854606" evidence="1">
    <location>
        <begin position="28"/>
        <end position="87"/>
    </location>
</feature>
<protein>
    <submittedName>
        <fullName evidence="2">Uncharacterized protein</fullName>
    </submittedName>
</protein>
<dbReference type="EMBL" id="JH921442">
    <property type="protein sequence ID" value="EKD15341.1"/>
    <property type="molecule type" value="Genomic_DNA"/>
</dbReference>
<sequence>MVAIKSLVTLLFSLTLHIAFSISLASAQQKENSHCYCGTDTNTANICANLKLTMNGSKCFVPGGIDGITAFLDNCRSGGQASSASCD</sequence>
<dbReference type="InParanoid" id="K1WQP5"/>
<proteinExistence type="predicted"/>
<keyword evidence="3" id="KW-1185">Reference proteome</keyword>
<dbReference type="Proteomes" id="UP000006753">
    <property type="component" value="Unassembled WGS sequence"/>
</dbReference>
<organism evidence="2 3">
    <name type="scientific">Marssonina brunnea f. sp. multigermtubi (strain MB_m1)</name>
    <name type="common">Marssonina leaf spot fungus</name>
    <dbReference type="NCBI Taxonomy" id="1072389"/>
    <lineage>
        <taxon>Eukaryota</taxon>
        <taxon>Fungi</taxon>
        <taxon>Dikarya</taxon>
        <taxon>Ascomycota</taxon>
        <taxon>Pezizomycotina</taxon>
        <taxon>Leotiomycetes</taxon>
        <taxon>Helotiales</taxon>
        <taxon>Drepanopezizaceae</taxon>
        <taxon>Drepanopeziza</taxon>
    </lineage>
</organism>
<evidence type="ECO:0000313" key="3">
    <source>
        <dbReference type="Proteomes" id="UP000006753"/>
    </source>
</evidence>
<evidence type="ECO:0000313" key="2">
    <source>
        <dbReference type="EMBL" id="EKD15341.1"/>
    </source>
</evidence>
<accession>K1WQP5</accession>
<name>K1WQP5_MARBU</name>
<dbReference type="AlphaFoldDB" id="K1WQP5"/>
<reference evidence="2 3" key="1">
    <citation type="journal article" date="2012" name="BMC Genomics">
        <title>Sequencing the genome of Marssonina brunnea reveals fungus-poplar co-evolution.</title>
        <authorList>
            <person name="Zhu S."/>
            <person name="Cao Y.-Z."/>
            <person name="Jiang C."/>
            <person name="Tan B.-Y."/>
            <person name="Wang Z."/>
            <person name="Feng S."/>
            <person name="Zhang L."/>
            <person name="Su X.-H."/>
            <person name="Brejova B."/>
            <person name="Vinar T."/>
            <person name="Xu M."/>
            <person name="Wang M.-X."/>
            <person name="Zhang S.-G."/>
            <person name="Huang M.-R."/>
            <person name="Wu R."/>
            <person name="Zhou Y."/>
        </authorList>
    </citation>
    <scope>NUCLEOTIDE SEQUENCE [LARGE SCALE GENOMIC DNA]</scope>
    <source>
        <strain evidence="2 3">MB_m1</strain>
    </source>
</reference>
<evidence type="ECO:0000256" key="1">
    <source>
        <dbReference type="SAM" id="SignalP"/>
    </source>
</evidence>
<dbReference type="HOGENOM" id="CLU_2483815_0_0_1"/>
<keyword evidence="1" id="KW-0732">Signal</keyword>
<gene>
    <name evidence="2" type="ORF">MBM_06557</name>
</gene>
<feature type="signal peptide" evidence="1">
    <location>
        <begin position="1"/>
        <end position="27"/>
    </location>
</feature>